<feature type="non-terminal residue" evidence="1">
    <location>
        <position position="37"/>
    </location>
</feature>
<organism evidence="1">
    <name type="scientific">marine sediment metagenome</name>
    <dbReference type="NCBI Taxonomy" id="412755"/>
    <lineage>
        <taxon>unclassified sequences</taxon>
        <taxon>metagenomes</taxon>
        <taxon>ecological metagenomes</taxon>
    </lineage>
</organism>
<sequence length="37" mass="3894">TNLGEALVSLGSIALDSSENIYIGGSIKNYSMSENDM</sequence>
<gene>
    <name evidence="1" type="ORF">S01H4_67298</name>
</gene>
<dbReference type="AlphaFoldDB" id="X1EWT6"/>
<comment type="caution">
    <text evidence="1">The sequence shown here is derived from an EMBL/GenBank/DDBJ whole genome shotgun (WGS) entry which is preliminary data.</text>
</comment>
<evidence type="ECO:0000313" key="1">
    <source>
        <dbReference type="EMBL" id="GAH21634.1"/>
    </source>
</evidence>
<protein>
    <submittedName>
        <fullName evidence="1">Uncharacterized protein</fullName>
    </submittedName>
</protein>
<reference evidence="1" key="1">
    <citation type="journal article" date="2014" name="Front. Microbiol.">
        <title>High frequency of phylogenetically diverse reductive dehalogenase-homologous genes in deep subseafloor sedimentary metagenomes.</title>
        <authorList>
            <person name="Kawai M."/>
            <person name="Futagami T."/>
            <person name="Toyoda A."/>
            <person name="Takaki Y."/>
            <person name="Nishi S."/>
            <person name="Hori S."/>
            <person name="Arai W."/>
            <person name="Tsubouchi T."/>
            <person name="Morono Y."/>
            <person name="Uchiyama I."/>
            <person name="Ito T."/>
            <person name="Fujiyama A."/>
            <person name="Inagaki F."/>
            <person name="Takami H."/>
        </authorList>
    </citation>
    <scope>NUCLEOTIDE SEQUENCE</scope>
    <source>
        <strain evidence="1">Expedition CK06-06</strain>
    </source>
</reference>
<dbReference type="Pfam" id="PF06739">
    <property type="entry name" value="SBBP"/>
    <property type="match status" value="1"/>
</dbReference>
<name>X1EWT6_9ZZZZ</name>
<dbReference type="InterPro" id="IPR010620">
    <property type="entry name" value="SBBP_repeat"/>
</dbReference>
<accession>X1EWT6</accession>
<proteinExistence type="predicted"/>
<dbReference type="EMBL" id="BART01042247">
    <property type="protein sequence ID" value="GAH21634.1"/>
    <property type="molecule type" value="Genomic_DNA"/>
</dbReference>
<feature type="non-terminal residue" evidence="1">
    <location>
        <position position="1"/>
    </location>
</feature>